<organism evidence="2 3">
    <name type="scientific">Mucuna pruriens</name>
    <name type="common">Velvet bean</name>
    <name type="synonym">Dolichos pruriens</name>
    <dbReference type="NCBI Taxonomy" id="157652"/>
    <lineage>
        <taxon>Eukaryota</taxon>
        <taxon>Viridiplantae</taxon>
        <taxon>Streptophyta</taxon>
        <taxon>Embryophyta</taxon>
        <taxon>Tracheophyta</taxon>
        <taxon>Spermatophyta</taxon>
        <taxon>Magnoliopsida</taxon>
        <taxon>eudicotyledons</taxon>
        <taxon>Gunneridae</taxon>
        <taxon>Pentapetalae</taxon>
        <taxon>rosids</taxon>
        <taxon>fabids</taxon>
        <taxon>Fabales</taxon>
        <taxon>Fabaceae</taxon>
        <taxon>Papilionoideae</taxon>
        <taxon>50 kb inversion clade</taxon>
        <taxon>NPAAA clade</taxon>
        <taxon>indigoferoid/millettioid clade</taxon>
        <taxon>Phaseoleae</taxon>
        <taxon>Mucuna</taxon>
    </lineage>
</organism>
<feature type="non-terminal residue" evidence="2">
    <location>
        <position position="213"/>
    </location>
</feature>
<sequence>MEEIQVRVEKHIKVEEDSADRQEVEPVRAQSQGRDVRGSRERRNQSQSRHEQPYWGTIMTISGGEAGGGLTGVGQKVVALGDRIAYFLHPATFNATPLDLYDAYFELILSSSAGIGWAWDIDRYRLGTSISLSRLHGGFWELSAHILCCCCSRVIHSPLKSKHFRGCYCASTKLLLQNHSMKKVVLSSYQITKSNYSIANPRSFFSRTQCVQN</sequence>
<feature type="region of interest" description="Disordered" evidence="1">
    <location>
        <begin position="15"/>
        <end position="51"/>
    </location>
</feature>
<feature type="compositionally biased region" description="Basic and acidic residues" evidence="1">
    <location>
        <begin position="15"/>
        <end position="26"/>
    </location>
</feature>
<evidence type="ECO:0000256" key="1">
    <source>
        <dbReference type="SAM" id="MobiDB-lite"/>
    </source>
</evidence>
<dbReference type="AlphaFoldDB" id="A0A371DZI4"/>
<dbReference type="EMBL" id="QJKJ01017971">
    <property type="protein sequence ID" value="RDX57967.1"/>
    <property type="molecule type" value="Genomic_DNA"/>
</dbReference>
<keyword evidence="3" id="KW-1185">Reference proteome</keyword>
<accession>A0A371DZI4</accession>
<evidence type="ECO:0000313" key="3">
    <source>
        <dbReference type="Proteomes" id="UP000257109"/>
    </source>
</evidence>
<reference evidence="2" key="1">
    <citation type="submission" date="2018-05" db="EMBL/GenBank/DDBJ databases">
        <title>Draft genome of Mucuna pruriens seed.</title>
        <authorList>
            <person name="Nnadi N.E."/>
            <person name="Vos R."/>
            <person name="Hasami M.H."/>
            <person name="Devisetty U.K."/>
            <person name="Aguiy J.C."/>
        </authorList>
    </citation>
    <scope>NUCLEOTIDE SEQUENCE [LARGE SCALE GENOMIC DNA]</scope>
    <source>
        <strain evidence="2">JCA_2017</strain>
    </source>
</reference>
<proteinExistence type="predicted"/>
<name>A0A371DZI4_MUCPR</name>
<feature type="non-terminal residue" evidence="2">
    <location>
        <position position="1"/>
    </location>
</feature>
<comment type="caution">
    <text evidence="2">The sequence shown here is derived from an EMBL/GenBank/DDBJ whole genome shotgun (WGS) entry which is preliminary data.</text>
</comment>
<feature type="compositionally biased region" description="Basic and acidic residues" evidence="1">
    <location>
        <begin position="34"/>
        <end position="51"/>
    </location>
</feature>
<protein>
    <submittedName>
        <fullName evidence="2">Uncharacterized protein</fullName>
    </submittedName>
</protein>
<evidence type="ECO:0000313" key="2">
    <source>
        <dbReference type="EMBL" id="RDX57967.1"/>
    </source>
</evidence>
<gene>
    <name evidence="2" type="ORF">CR513_62756</name>
</gene>
<dbReference type="Proteomes" id="UP000257109">
    <property type="component" value="Unassembled WGS sequence"/>
</dbReference>